<evidence type="ECO:0000313" key="7">
    <source>
        <dbReference type="EMBL" id="RAP71783.1"/>
    </source>
</evidence>
<dbReference type="Proteomes" id="UP000243534">
    <property type="component" value="Unassembled WGS sequence"/>
</dbReference>
<dbReference type="InterPro" id="IPR011013">
    <property type="entry name" value="Gal_mutarotase_sf_dom"/>
</dbReference>
<keyword evidence="9" id="KW-1185">Reference proteome</keyword>
<dbReference type="InterPro" id="IPR004199">
    <property type="entry name" value="B-gal_small/dom_5"/>
</dbReference>
<dbReference type="AlphaFoldDB" id="A0A1E7Z4S3"/>
<dbReference type="GO" id="GO:0005990">
    <property type="term" value="P:lactose catabolic process"/>
    <property type="evidence" value="ECO:0007669"/>
    <property type="project" value="TreeGrafter"/>
</dbReference>
<keyword evidence="4" id="KW-0326">Glycosidase</keyword>
<name>A0A1E7Z4S3_9GAMM</name>
<evidence type="ECO:0000313" key="9">
    <source>
        <dbReference type="Proteomes" id="UP000244334"/>
    </source>
</evidence>
<organism evidence="6 8">
    <name type="scientific">Candidatus Erwinia dacicola</name>
    <dbReference type="NCBI Taxonomy" id="252393"/>
    <lineage>
        <taxon>Bacteria</taxon>
        <taxon>Pseudomonadati</taxon>
        <taxon>Pseudomonadota</taxon>
        <taxon>Gammaproteobacteria</taxon>
        <taxon>Enterobacterales</taxon>
        <taxon>Erwiniaceae</taxon>
        <taxon>Erwinia</taxon>
    </lineage>
</organism>
<dbReference type="SUPFAM" id="SSF74650">
    <property type="entry name" value="Galactose mutarotase-like"/>
    <property type="match status" value="1"/>
</dbReference>
<evidence type="ECO:0000256" key="4">
    <source>
        <dbReference type="ARBA" id="ARBA00023295"/>
    </source>
</evidence>
<dbReference type="PANTHER" id="PTHR46323">
    <property type="entry name" value="BETA-GALACTOSIDASE"/>
    <property type="match status" value="1"/>
</dbReference>
<keyword evidence="3" id="KW-0378">Hydrolase</keyword>
<dbReference type="EMBL" id="MAYS01000038">
    <property type="protein sequence ID" value="OFC63734.1"/>
    <property type="molecule type" value="Genomic_DNA"/>
</dbReference>
<evidence type="ECO:0000313" key="6">
    <source>
        <dbReference type="EMBL" id="OFC63734.1"/>
    </source>
</evidence>
<comment type="caution">
    <text evidence="6">The sequence shown here is derived from an EMBL/GenBank/DDBJ whole genome shotgun (WGS) entry which is preliminary data.</text>
</comment>
<dbReference type="EC" id="3.2.1.23" evidence="2"/>
<dbReference type="Proteomes" id="UP000244334">
    <property type="component" value="Unassembled WGS sequence"/>
</dbReference>
<dbReference type="SMART" id="SM01038">
    <property type="entry name" value="Bgal_small_N"/>
    <property type="match status" value="1"/>
</dbReference>
<accession>A0A1E7Z4S3</accession>
<evidence type="ECO:0000259" key="5">
    <source>
        <dbReference type="SMART" id="SM01038"/>
    </source>
</evidence>
<dbReference type="InterPro" id="IPR014718">
    <property type="entry name" value="GH-type_carb-bd"/>
</dbReference>
<sequence>MQVEVEVDIAAGQQPARIGLRCQLTTVTESVSWLGLCPHENYPDRRLSSEFSHWTLPLEQLSTAYVFPGENGLRGGTQQLDYGDWHLSGEFHSSLSRHSMEQLRDTSHRHRLRDEPGNWLIVDGFHMGVGGDDS</sequence>
<protein>
    <recommendedName>
        <fullName evidence="2">beta-galactosidase</fullName>
        <ecNumber evidence="2">3.2.1.23</ecNumber>
    </recommendedName>
</protein>
<dbReference type="Pfam" id="PF02929">
    <property type="entry name" value="Bgal_small_N"/>
    <property type="match status" value="1"/>
</dbReference>
<dbReference type="GO" id="GO:0004565">
    <property type="term" value="F:beta-galactosidase activity"/>
    <property type="evidence" value="ECO:0007669"/>
    <property type="project" value="UniProtKB-EC"/>
</dbReference>
<reference evidence="6 8" key="1">
    <citation type="submission" date="2016-07" db="EMBL/GenBank/DDBJ databases">
        <authorList>
            <person name="Yuval B."/>
        </authorList>
    </citation>
    <scope>NUCLEOTIDE SEQUENCE [LARGE SCALE GENOMIC DNA]</scope>
    <source>
        <strain evidence="6 8">IL</strain>
    </source>
</reference>
<evidence type="ECO:0000256" key="2">
    <source>
        <dbReference type="ARBA" id="ARBA00012756"/>
    </source>
</evidence>
<evidence type="ECO:0000313" key="8">
    <source>
        <dbReference type="Proteomes" id="UP000243534"/>
    </source>
</evidence>
<dbReference type="GO" id="GO:0030246">
    <property type="term" value="F:carbohydrate binding"/>
    <property type="evidence" value="ECO:0007669"/>
    <property type="project" value="InterPro"/>
</dbReference>
<evidence type="ECO:0000256" key="3">
    <source>
        <dbReference type="ARBA" id="ARBA00022801"/>
    </source>
</evidence>
<dbReference type="Gene3D" id="2.70.98.10">
    <property type="match status" value="1"/>
</dbReference>
<comment type="catalytic activity">
    <reaction evidence="1">
        <text>Hydrolysis of terminal non-reducing beta-D-galactose residues in beta-D-galactosides.</text>
        <dbReference type="EC" id="3.2.1.23"/>
    </reaction>
</comment>
<feature type="domain" description="Beta galactosidase small chain/" evidence="5">
    <location>
        <begin position="2"/>
        <end position="134"/>
    </location>
</feature>
<dbReference type="PANTHER" id="PTHR46323:SF2">
    <property type="entry name" value="BETA-GALACTOSIDASE"/>
    <property type="match status" value="1"/>
</dbReference>
<gene>
    <name evidence="7" type="ORF">ACZ87_01397</name>
    <name evidence="6" type="ORF">BBW68_04260</name>
</gene>
<reference evidence="7 9" key="2">
    <citation type="submission" date="2018-04" db="EMBL/GenBank/DDBJ databases">
        <title>Genomes of the Obligate Erwinia dacicola and Facultative Enterobacter sp. OLF Endosymbionts of the Olive Fruit fly, Bactrocera oleae.</title>
        <authorList>
            <person name="Estes A.M."/>
            <person name="Hearn D.J."/>
            <person name="Agarwal S."/>
            <person name="Pierson E.A."/>
            <person name="Dunning-Hotopp J.C."/>
        </authorList>
    </citation>
    <scope>NUCLEOTIDE SEQUENCE [LARGE SCALE GENOMIC DNA]</scope>
    <source>
        <strain evidence="7 9">Oroville</strain>
    </source>
</reference>
<dbReference type="EMBL" id="LJAM02000099">
    <property type="protein sequence ID" value="RAP71783.1"/>
    <property type="molecule type" value="Genomic_DNA"/>
</dbReference>
<dbReference type="InterPro" id="IPR050347">
    <property type="entry name" value="Bact_Beta-galactosidase"/>
</dbReference>
<evidence type="ECO:0000256" key="1">
    <source>
        <dbReference type="ARBA" id="ARBA00001412"/>
    </source>
</evidence>
<dbReference type="GO" id="GO:0009341">
    <property type="term" value="C:beta-galactosidase complex"/>
    <property type="evidence" value="ECO:0007669"/>
    <property type="project" value="InterPro"/>
</dbReference>
<proteinExistence type="predicted"/>